<dbReference type="KEGG" id="tdu:QJT80_07615"/>
<evidence type="ECO:0000256" key="6">
    <source>
        <dbReference type="PIRSR" id="PIRSR000524-1"/>
    </source>
</evidence>
<protein>
    <submittedName>
        <fullName evidence="11">Alanine--glyoxylate aminotransferase family protein</fullName>
    </submittedName>
</protein>
<gene>
    <name evidence="11" type="ORF">QJT80_07615</name>
</gene>
<dbReference type="InterPro" id="IPR020578">
    <property type="entry name" value="Aminotrans_V_PyrdxlP_BS"/>
</dbReference>
<evidence type="ECO:0000259" key="10">
    <source>
        <dbReference type="Pfam" id="PF00266"/>
    </source>
</evidence>
<dbReference type="PIRSF" id="PIRSF000524">
    <property type="entry name" value="SPT"/>
    <property type="match status" value="1"/>
</dbReference>
<evidence type="ECO:0000256" key="8">
    <source>
        <dbReference type="RuleBase" id="RU004075"/>
    </source>
</evidence>
<dbReference type="InterPro" id="IPR015421">
    <property type="entry name" value="PyrdxlP-dep_Trfase_major"/>
</dbReference>
<name>A0AA95H3U4_9GAMM</name>
<dbReference type="PANTHER" id="PTHR21152">
    <property type="entry name" value="AMINOTRANSFERASE CLASS V"/>
    <property type="match status" value="1"/>
</dbReference>
<evidence type="ECO:0000256" key="2">
    <source>
        <dbReference type="ARBA" id="ARBA00009236"/>
    </source>
</evidence>
<evidence type="ECO:0000256" key="4">
    <source>
        <dbReference type="ARBA" id="ARBA00022679"/>
    </source>
</evidence>
<feature type="binding site" evidence="6">
    <location>
        <position position="352"/>
    </location>
    <ligand>
        <name>substrate</name>
    </ligand>
</feature>
<dbReference type="Gene3D" id="3.40.640.10">
    <property type="entry name" value="Type I PLP-dependent aspartate aminotransferase-like (Major domain)"/>
    <property type="match status" value="1"/>
</dbReference>
<dbReference type="PROSITE" id="PS00595">
    <property type="entry name" value="AA_TRANSFER_CLASS_5"/>
    <property type="match status" value="1"/>
</dbReference>
<feature type="modified residue" description="N6-(pyridoxal phosphate)lysine" evidence="7">
    <location>
        <position position="208"/>
    </location>
</feature>
<dbReference type="InterPro" id="IPR024169">
    <property type="entry name" value="SP_NH2Trfase/AEP_transaminase"/>
</dbReference>
<dbReference type="Gene3D" id="3.90.1150.10">
    <property type="entry name" value="Aspartate Aminotransferase, domain 1"/>
    <property type="match status" value="1"/>
</dbReference>
<dbReference type="AlphaFoldDB" id="A0AA95H3U4"/>
<evidence type="ECO:0000256" key="7">
    <source>
        <dbReference type="PIRSR" id="PIRSR000524-50"/>
    </source>
</evidence>
<dbReference type="Pfam" id="PF00266">
    <property type="entry name" value="Aminotran_5"/>
    <property type="match status" value="1"/>
</dbReference>
<keyword evidence="4" id="KW-0808">Transferase</keyword>
<accession>A0AA95H3U4</accession>
<dbReference type="GO" id="GO:0008453">
    <property type="term" value="F:alanine-glyoxylate transaminase activity"/>
    <property type="evidence" value="ECO:0007669"/>
    <property type="project" value="TreeGrafter"/>
</dbReference>
<dbReference type="Proteomes" id="UP001300672">
    <property type="component" value="Chromosome"/>
</dbReference>
<dbReference type="InterPro" id="IPR015424">
    <property type="entry name" value="PyrdxlP-dep_Trfase"/>
</dbReference>
<evidence type="ECO:0000256" key="1">
    <source>
        <dbReference type="ARBA" id="ARBA00001933"/>
    </source>
</evidence>
<dbReference type="GO" id="GO:0004760">
    <property type="term" value="F:L-serine-pyruvate transaminase activity"/>
    <property type="evidence" value="ECO:0007669"/>
    <property type="project" value="TreeGrafter"/>
</dbReference>
<evidence type="ECO:0000313" key="11">
    <source>
        <dbReference type="EMBL" id="WGZ89380.1"/>
    </source>
</evidence>
<reference evidence="11" key="2">
    <citation type="submission" date="2023-04" db="EMBL/GenBank/DDBJ databases">
        <authorList>
            <person name="Beletskiy A.V."/>
            <person name="Mardanov A.V."/>
            <person name="Ravin N.V."/>
        </authorList>
    </citation>
    <scope>NUCLEOTIDE SEQUENCE</scope>
    <source>
        <strain evidence="11">GKL-01</strain>
    </source>
</reference>
<dbReference type="FunFam" id="3.40.640.10:FF:000027">
    <property type="entry name" value="Serine--pyruvate aminotransferase, mitochondrial"/>
    <property type="match status" value="1"/>
</dbReference>
<keyword evidence="5 7" id="KW-0663">Pyridoxal phosphate</keyword>
<comment type="similarity">
    <text evidence="2 8">Belongs to the class-V pyridoxal-phosphate-dependent aminotransferase family.</text>
</comment>
<feature type="domain" description="Aminotransferase class V" evidence="10">
    <location>
        <begin position="44"/>
        <end position="341"/>
    </location>
</feature>
<dbReference type="EMBL" id="CP124755">
    <property type="protein sequence ID" value="WGZ89380.1"/>
    <property type="molecule type" value="Genomic_DNA"/>
</dbReference>
<proteinExistence type="inferred from homology"/>
<evidence type="ECO:0000256" key="5">
    <source>
        <dbReference type="ARBA" id="ARBA00022898"/>
    </source>
</evidence>
<dbReference type="SUPFAM" id="SSF53383">
    <property type="entry name" value="PLP-dependent transferases"/>
    <property type="match status" value="1"/>
</dbReference>
<organism evidence="11">
    <name type="scientific">Candidatus Thiocaldithrix dubininis</name>
    <dbReference type="NCBI Taxonomy" id="3080823"/>
    <lineage>
        <taxon>Bacteria</taxon>
        <taxon>Pseudomonadati</taxon>
        <taxon>Pseudomonadota</taxon>
        <taxon>Gammaproteobacteria</taxon>
        <taxon>Thiotrichales</taxon>
        <taxon>Thiotrichaceae</taxon>
        <taxon>Candidatus Thiocaldithrix</taxon>
    </lineage>
</organism>
<evidence type="ECO:0000256" key="3">
    <source>
        <dbReference type="ARBA" id="ARBA00022576"/>
    </source>
</evidence>
<evidence type="ECO:0000256" key="9">
    <source>
        <dbReference type="RuleBase" id="RU004504"/>
    </source>
</evidence>
<dbReference type="PANTHER" id="PTHR21152:SF40">
    <property type="entry name" value="ALANINE--GLYOXYLATE AMINOTRANSFERASE"/>
    <property type="match status" value="1"/>
</dbReference>
<keyword evidence="3 11" id="KW-0032">Aminotransferase</keyword>
<dbReference type="InterPro" id="IPR015422">
    <property type="entry name" value="PyrdxlP-dep_Trfase_small"/>
</dbReference>
<comment type="cofactor">
    <cofactor evidence="1 7 9">
        <name>pyridoxal 5'-phosphate</name>
        <dbReference type="ChEBI" id="CHEBI:597326"/>
    </cofactor>
</comment>
<dbReference type="InterPro" id="IPR000192">
    <property type="entry name" value="Aminotrans_V_dom"/>
</dbReference>
<dbReference type="GO" id="GO:0019265">
    <property type="term" value="P:glycine biosynthetic process, by transamination of glyoxylate"/>
    <property type="evidence" value="ECO:0007669"/>
    <property type="project" value="TreeGrafter"/>
</dbReference>
<sequence length="399" mass="43485">MIEALPPPSIVPLDHILPDEPLLMMGAGPVPIPQRVAAANSLVINHLGETMNRVITQVKDMTRYVFQTSSSHVMAVSGPGSAAMEMAIANLVTPGSHVLSITNGYFSQRLAEMARRVRAEVTLLESPPNQSADLEAVERALQQGKYDVVTLVQGETSNTVCNKNLEQIAKLAKRYGCLVIVDAVCTLSTMPLEMDNWQVDAIITGGQKGLSSIPGVSLLAFSEEAWAKKIAPRQELPFHWCLDAQLADKFWNQKSYHYTAPVSGILAIHEALHLVCEETLPQRFKRHLRCSNALQAGIEAMGLQLLIEKDYRLNSVVGIVVPEHVSADAVRTYMSKVHKVEISGAFGLNILRIGQMGEQSRAHNLFRTLHSLGASMRAAGAELDLPAGMAELERTLSAT</sequence>
<reference evidence="11" key="1">
    <citation type="journal article" date="2023" name="Int. J. Mol. Sci.">
        <title>Metagenomics Revealed a New Genus 'Candidatus Thiocaldithrix dubininis' gen. nov., sp. nov. and a New Species 'Candidatus Thiothrix putei' sp. nov. in the Family Thiotrichaceae, Some Members of Which Have Traits of Both Na+- and H+-Motive Energetics.</title>
        <authorList>
            <person name="Ravin N.V."/>
            <person name="Muntyan M.S."/>
            <person name="Smolyakov D.D."/>
            <person name="Rudenko T.S."/>
            <person name="Beletsky A.V."/>
            <person name="Mardanov A.V."/>
            <person name="Grabovich M.Y."/>
        </authorList>
    </citation>
    <scope>NUCLEOTIDE SEQUENCE</scope>
    <source>
        <strain evidence="11">GKL-01</strain>
    </source>
</reference>